<dbReference type="PANTHER" id="PTHR46438:SF11">
    <property type="entry name" value="LIPASE-RELATED"/>
    <property type="match status" value="1"/>
</dbReference>
<dbReference type="Proteomes" id="UP001629744">
    <property type="component" value="Unassembled WGS sequence"/>
</dbReference>
<feature type="domain" description="AB hydrolase-1" evidence="1">
    <location>
        <begin position="32"/>
        <end position="269"/>
    </location>
</feature>
<dbReference type="SUPFAM" id="SSF53474">
    <property type="entry name" value="alpha/beta-Hydrolases"/>
    <property type="match status" value="1"/>
</dbReference>
<organism evidence="2 3">
    <name type="scientific">Prescottella soli</name>
    <dbReference type="NCBI Taxonomy" id="1543852"/>
    <lineage>
        <taxon>Bacteria</taxon>
        <taxon>Bacillati</taxon>
        <taxon>Actinomycetota</taxon>
        <taxon>Actinomycetes</taxon>
        <taxon>Mycobacteriales</taxon>
        <taxon>Nocardiaceae</taxon>
        <taxon>Prescottella</taxon>
    </lineage>
</organism>
<evidence type="ECO:0000259" key="1">
    <source>
        <dbReference type="Pfam" id="PF12697"/>
    </source>
</evidence>
<sequence length="280" mass="30812">MIMETLDYADTTRGPSATDKLHYHEAGQGHPLVLLHGSGPGVSGWSNFSKNLPVFARNFRTIVVDMPGFGASPDMEYDRPYPEVAAQSIVTLLDDLGIEKAHLLGNSMGGWVALETAALVPERVERLALMGPGGLYAPLLGPMMSEGARRLSAFLVGPTREALEAWVDAMVYDPAIITPQLLDERWANATAPRAIERMRAVMASLALPGKAPLWARTDEIPHRTLVTWGRDDRMLPPDGALFALRRMPKADLHILGECGHWAQVERKHDFESLVTDFLTR</sequence>
<evidence type="ECO:0000313" key="2">
    <source>
        <dbReference type="EMBL" id="MFM1730259.1"/>
    </source>
</evidence>
<dbReference type="InterPro" id="IPR000639">
    <property type="entry name" value="Epox_hydrolase-like"/>
</dbReference>
<accession>A0ABW9FYQ4</accession>
<dbReference type="PRINTS" id="PR00412">
    <property type="entry name" value="EPOXHYDRLASE"/>
</dbReference>
<evidence type="ECO:0000313" key="3">
    <source>
        <dbReference type="Proteomes" id="UP001629744"/>
    </source>
</evidence>
<keyword evidence="2" id="KW-0378">Hydrolase</keyword>
<dbReference type="RefSeq" id="WP_348603009.1">
    <property type="nucleotide sequence ID" value="NZ_CP157276.1"/>
</dbReference>
<comment type="caution">
    <text evidence="2">The sequence shown here is derived from an EMBL/GenBank/DDBJ whole genome shotgun (WGS) entry which is preliminary data.</text>
</comment>
<dbReference type="InterPro" id="IPR029058">
    <property type="entry name" value="AB_hydrolase_fold"/>
</dbReference>
<name>A0ABW9FYQ4_9NOCA</name>
<dbReference type="InterPro" id="IPR000073">
    <property type="entry name" value="AB_hydrolase_1"/>
</dbReference>
<dbReference type="PANTHER" id="PTHR46438">
    <property type="entry name" value="ALPHA/BETA-HYDROLASES SUPERFAMILY PROTEIN"/>
    <property type="match status" value="1"/>
</dbReference>
<reference evidence="2 3" key="1">
    <citation type="submission" date="2023-11" db="EMBL/GenBank/DDBJ databases">
        <authorList>
            <person name="Val-Calvo J."/>
            <person name="Scortti M."/>
            <person name="Vazquez-Boland J."/>
        </authorList>
    </citation>
    <scope>NUCLEOTIDE SEQUENCE [LARGE SCALE GENOMIC DNA]</scope>
    <source>
        <strain evidence="2 3">DSM 46662</strain>
    </source>
</reference>
<dbReference type="Pfam" id="PF12697">
    <property type="entry name" value="Abhydrolase_6"/>
    <property type="match status" value="1"/>
</dbReference>
<dbReference type="EMBL" id="JBDLNU010000004">
    <property type="protein sequence ID" value="MFM1730259.1"/>
    <property type="molecule type" value="Genomic_DNA"/>
</dbReference>
<dbReference type="Gene3D" id="3.40.50.1820">
    <property type="entry name" value="alpha/beta hydrolase"/>
    <property type="match status" value="1"/>
</dbReference>
<dbReference type="PRINTS" id="PR00111">
    <property type="entry name" value="ABHYDROLASE"/>
</dbReference>
<dbReference type="GO" id="GO:0016787">
    <property type="term" value="F:hydrolase activity"/>
    <property type="evidence" value="ECO:0007669"/>
    <property type="project" value="UniProtKB-KW"/>
</dbReference>
<protein>
    <submittedName>
        <fullName evidence="2">Alpha/beta fold hydrolase</fullName>
    </submittedName>
</protein>
<gene>
    <name evidence="2" type="ORF">ABEU19_003785</name>
</gene>
<proteinExistence type="predicted"/>
<keyword evidence="3" id="KW-1185">Reference proteome</keyword>